<keyword evidence="5 11" id="KW-0479">Metal-binding</keyword>
<evidence type="ECO:0000256" key="7">
    <source>
        <dbReference type="ARBA" id="ARBA00023002"/>
    </source>
</evidence>
<dbReference type="GO" id="GO:0016705">
    <property type="term" value="F:oxidoreductase activity, acting on paired donors, with incorporation or reduction of molecular oxygen"/>
    <property type="evidence" value="ECO:0007669"/>
    <property type="project" value="InterPro"/>
</dbReference>
<evidence type="ECO:0000256" key="4">
    <source>
        <dbReference type="ARBA" id="ARBA00022692"/>
    </source>
</evidence>
<dbReference type="PANTHER" id="PTHR24282">
    <property type="entry name" value="CYTOCHROME P450 FAMILY MEMBER"/>
    <property type="match status" value="1"/>
</dbReference>
<keyword evidence="10 13" id="KW-0472">Membrane</keyword>
<dbReference type="SUPFAM" id="SSF48264">
    <property type="entry name" value="Cytochrome P450"/>
    <property type="match status" value="1"/>
</dbReference>
<dbReference type="GO" id="GO:0004497">
    <property type="term" value="F:monooxygenase activity"/>
    <property type="evidence" value="ECO:0007669"/>
    <property type="project" value="UniProtKB-KW"/>
</dbReference>
<dbReference type="InterPro" id="IPR050665">
    <property type="entry name" value="Cytochrome_P450_Monooxygen"/>
</dbReference>
<keyword evidence="6 13" id="KW-1133">Transmembrane helix</keyword>
<dbReference type="Proteomes" id="UP001420932">
    <property type="component" value="Unassembled WGS sequence"/>
</dbReference>
<evidence type="ECO:0008006" key="16">
    <source>
        <dbReference type="Google" id="ProtNLM"/>
    </source>
</evidence>
<dbReference type="FunFam" id="1.10.630.10:FF:000029">
    <property type="entry name" value="Cytochrome P450 734A1"/>
    <property type="match status" value="1"/>
</dbReference>
<comment type="similarity">
    <text evidence="2 12">Belongs to the cytochrome P450 family.</text>
</comment>
<name>A0AAP0EKM9_9MAGN</name>
<evidence type="ECO:0000256" key="6">
    <source>
        <dbReference type="ARBA" id="ARBA00022989"/>
    </source>
</evidence>
<accession>A0AAP0EKM9</accession>
<dbReference type="InterPro" id="IPR017972">
    <property type="entry name" value="Cyt_P450_CS"/>
</dbReference>
<keyword evidence="7 12" id="KW-0560">Oxidoreductase</keyword>
<evidence type="ECO:0000256" key="13">
    <source>
        <dbReference type="SAM" id="Phobius"/>
    </source>
</evidence>
<evidence type="ECO:0000256" key="11">
    <source>
        <dbReference type="PIRSR" id="PIRSR602401-1"/>
    </source>
</evidence>
<evidence type="ECO:0000256" key="3">
    <source>
        <dbReference type="ARBA" id="ARBA00022617"/>
    </source>
</evidence>
<dbReference type="InterPro" id="IPR002401">
    <property type="entry name" value="Cyt_P450_E_grp-I"/>
</dbReference>
<dbReference type="EMBL" id="JBBNAF010000012">
    <property type="protein sequence ID" value="KAK9092507.1"/>
    <property type="molecule type" value="Genomic_DNA"/>
</dbReference>
<evidence type="ECO:0000256" key="8">
    <source>
        <dbReference type="ARBA" id="ARBA00023004"/>
    </source>
</evidence>
<keyword evidence="8 11" id="KW-0408">Iron</keyword>
<dbReference type="PANTHER" id="PTHR24282:SF255">
    <property type="entry name" value="CYTOCHROME P450 72A11-RELATED"/>
    <property type="match status" value="1"/>
</dbReference>
<evidence type="ECO:0000256" key="2">
    <source>
        <dbReference type="ARBA" id="ARBA00010617"/>
    </source>
</evidence>
<sequence length="522" mass="59519">MSILLATLFAFVVSYIVFKVLIWVWWKPKNLEKCLRKQGIDGTPYKILFGDVMEFSSTTEQAQSTPMNLSHSITHRVVPFPLRIIQRHGPISYTWNGVVPRVTIMEPELVKEVLSNKSSSFTKIENHPLVKLLANGLASHEGEKWAKHRRIANPAFHFEKMKVMVPAILASCVDFVDKLEKLGVSSNNGTFELDVWPEIQKLTVDIISRTAFGSSYEEGLRVFQLQTELAKLLHKVLPFLFIPGFRFFPTREVRKMKEIDRELRTLLKDIIIRKRESIGNNKDGEVHKDDLLGLMLDSNQKHIQDNNNSKKVGMSIEDVIEECKLFYIAGQGTTASLLVWTMVALSMHPEWQAQAREEVLSLFGSNNPNFDGLSHLKIVNMILYEVLRLYPPVVLLSRYNSKEIKLGNLTLPPGVEIAVPTILVHHDRELWGDDAEEFNPKRFSNGISKATNNRVSFFPFGWGPRICIGQTFAIIEAKMAVAMILQHFSFELSPTYAHAPYNAQDLEDLQPQYGAHIIFHKL</sequence>
<organism evidence="14 15">
    <name type="scientific">Stephania yunnanensis</name>
    <dbReference type="NCBI Taxonomy" id="152371"/>
    <lineage>
        <taxon>Eukaryota</taxon>
        <taxon>Viridiplantae</taxon>
        <taxon>Streptophyta</taxon>
        <taxon>Embryophyta</taxon>
        <taxon>Tracheophyta</taxon>
        <taxon>Spermatophyta</taxon>
        <taxon>Magnoliopsida</taxon>
        <taxon>Ranunculales</taxon>
        <taxon>Menispermaceae</taxon>
        <taxon>Menispermoideae</taxon>
        <taxon>Cissampelideae</taxon>
        <taxon>Stephania</taxon>
    </lineage>
</organism>
<keyword evidence="9 12" id="KW-0503">Monooxygenase</keyword>
<comment type="subcellular location">
    <subcellularLocation>
        <location evidence="1">Membrane</location>
    </subcellularLocation>
</comment>
<feature type="binding site" description="axial binding residue" evidence="11">
    <location>
        <position position="467"/>
    </location>
    <ligand>
        <name>heme</name>
        <dbReference type="ChEBI" id="CHEBI:30413"/>
    </ligand>
    <ligandPart>
        <name>Fe</name>
        <dbReference type="ChEBI" id="CHEBI:18248"/>
    </ligandPart>
</feature>
<feature type="transmembrane region" description="Helical" evidence="13">
    <location>
        <begin position="6"/>
        <end position="26"/>
    </location>
</feature>
<proteinExistence type="inferred from homology"/>
<evidence type="ECO:0000256" key="12">
    <source>
        <dbReference type="RuleBase" id="RU000461"/>
    </source>
</evidence>
<comment type="caution">
    <text evidence="14">The sequence shown here is derived from an EMBL/GenBank/DDBJ whole genome shotgun (WGS) entry which is preliminary data.</text>
</comment>
<reference evidence="14 15" key="1">
    <citation type="submission" date="2024-01" db="EMBL/GenBank/DDBJ databases">
        <title>Genome assemblies of Stephania.</title>
        <authorList>
            <person name="Yang L."/>
        </authorList>
    </citation>
    <scope>NUCLEOTIDE SEQUENCE [LARGE SCALE GENOMIC DNA]</scope>
    <source>
        <strain evidence="14">YNDBR</strain>
        <tissue evidence="14">Leaf</tissue>
    </source>
</reference>
<evidence type="ECO:0000256" key="9">
    <source>
        <dbReference type="ARBA" id="ARBA00023033"/>
    </source>
</evidence>
<dbReference type="AlphaFoldDB" id="A0AAP0EKM9"/>
<evidence type="ECO:0000256" key="1">
    <source>
        <dbReference type="ARBA" id="ARBA00004370"/>
    </source>
</evidence>
<keyword evidence="15" id="KW-1185">Reference proteome</keyword>
<dbReference type="PRINTS" id="PR00385">
    <property type="entry name" value="P450"/>
</dbReference>
<dbReference type="PROSITE" id="PS00086">
    <property type="entry name" value="CYTOCHROME_P450"/>
    <property type="match status" value="1"/>
</dbReference>
<protein>
    <recommendedName>
        <fullName evidence="16">Cytochrome P450</fullName>
    </recommendedName>
</protein>
<dbReference type="GO" id="GO:0016020">
    <property type="term" value="C:membrane"/>
    <property type="evidence" value="ECO:0007669"/>
    <property type="project" value="UniProtKB-SubCell"/>
</dbReference>
<keyword evidence="4 13" id="KW-0812">Transmembrane</keyword>
<evidence type="ECO:0000256" key="10">
    <source>
        <dbReference type="ARBA" id="ARBA00023136"/>
    </source>
</evidence>
<comment type="cofactor">
    <cofactor evidence="11">
        <name>heme</name>
        <dbReference type="ChEBI" id="CHEBI:30413"/>
    </cofactor>
</comment>
<dbReference type="GO" id="GO:0005506">
    <property type="term" value="F:iron ion binding"/>
    <property type="evidence" value="ECO:0007669"/>
    <property type="project" value="InterPro"/>
</dbReference>
<evidence type="ECO:0000313" key="14">
    <source>
        <dbReference type="EMBL" id="KAK9092507.1"/>
    </source>
</evidence>
<dbReference type="GO" id="GO:0044550">
    <property type="term" value="P:secondary metabolite biosynthetic process"/>
    <property type="evidence" value="ECO:0007669"/>
    <property type="project" value="UniProtKB-ARBA"/>
</dbReference>
<evidence type="ECO:0000256" key="5">
    <source>
        <dbReference type="ARBA" id="ARBA00022723"/>
    </source>
</evidence>
<dbReference type="InterPro" id="IPR036396">
    <property type="entry name" value="Cyt_P450_sf"/>
</dbReference>
<dbReference type="PRINTS" id="PR00463">
    <property type="entry name" value="EP450I"/>
</dbReference>
<dbReference type="Gene3D" id="1.10.630.10">
    <property type="entry name" value="Cytochrome P450"/>
    <property type="match status" value="1"/>
</dbReference>
<dbReference type="Pfam" id="PF00067">
    <property type="entry name" value="p450"/>
    <property type="match status" value="1"/>
</dbReference>
<dbReference type="InterPro" id="IPR001128">
    <property type="entry name" value="Cyt_P450"/>
</dbReference>
<evidence type="ECO:0000313" key="15">
    <source>
        <dbReference type="Proteomes" id="UP001420932"/>
    </source>
</evidence>
<gene>
    <name evidence="14" type="ORF">Syun_027418</name>
</gene>
<keyword evidence="3 11" id="KW-0349">Heme</keyword>
<dbReference type="GO" id="GO:0020037">
    <property type="term" value="F:heme binding"/>
    <property type="evidence" value="ECO:0007669"/>
    <property type="project" value="InterPro"/>
</dbReference>